<sequence length="550" mass="60367">MVLAERSNDVRNGKRSRGPSPNGHGSPDSSSGEENAEKIRVGRDYQAICPELEPVEQRKPDQISDRALLVWSPTSDISDLKLDEYITTAKEKYGYNGEQALGMLFWHKHDLNRAAMDLANFTPFPDEWTVEDKVLFEQAFQFHGKSFHRIRQMLPDKSIASLVKYYYSWKKTRARTSLMDVVGEGRNATASGTGKKESGSEPGGSDKDSDNDEKKWTYHRGIVRGGKSLPTSGPSLRGAHQAEADGGDGGGKWCSVCGILCSQTTPYNSQKLCQACLVHASPKRGWARSVWSNLGQGGGTDWCFTDDGDDRRTGTMRPLCGPSGRRGPGSKQVRYKHRLPRGIYINQDDLVAMATGPQPGDPPQPGLVNQGEAILKAMDREVISLKRQVQQNKQQLSSMKRKVGDAGVEEFRPGEPPAKINSRWTNEELLMAVTAVRKYGKDFQAIAETLGTKTEAHVRTFFISYRRRYNLDAVLREHEADRGNNHIQPGATSTDAAESIEDGANTGAGSPKNSTNKDEKTEVDSEGVSIGASAEQGGAPTTPPKQKTVK</sequence>
<evidence type="ECO:0000256" key="8">
    <source>
        <dbReference type="ARBA" id="ARBA00038011"/>
    </source>
</evidence>
<organism evidence="12 13">
    <name type="scientific">Leptidea sinapis</name>
    <dbReference type="NCBI Taxonomy" id="189913"/>
    <lineage>
        <taxon>Eukaryota</taxon>
        <taxon>Metazoa</taxon>
        <taxon>Ecdysozoa</taxon>
        <taxon>Arthropoda</taxon>
        <taxon>Hexapoda</taxon>
        <taxon>Insecta</taxon>
        <taxon>Pterygota</taxon>
        <taxon>Neoptera</taxon>
        <taxon>Endopterygota</taxon>
        <taxon>Lepidoptera</taxon>
        <taxon>Glossata</taxon>
        <taxon>Ditrysia</taxon>
        <taxon>Papilionoidea</taxon>
        <taxon>Pieridae</taxon>
        <taxon>Dismorphiinae</taxon>
        <taxon>Leptidea</taxon>
    </lineage>
</organism>
<evidence type="ECO:0000256" key="7">
    <source>
        <dbReference type="ARBA" id="ARBA00023242"/>
    </source>
</evidence>
<comment type="similarity">
    <text evidence="8">Belongs to the CoREST family.</text>
</comment>
<reference evidence="12 13" key="1">
    <citation type="submission" date="2017-07" db="EMBL/GenBank/DDBJ databases">
        <authorList>
            <person name="Talla V."/>
            <person name="Backstrom N."/>
        </authorList>
    </citation>
    <scope>NUCLEOTIDE SEQUENCE [LARGE SCALE GENOMIC DNA]</scope>
</reference>
<dbReference type="GO" id="GO:0005667">
    <property type="term" value="C:transcription regulator complex"/>
    <property type="evidence" value="ECO:0007669"/>
    <property type="project" value="TreeGrafter"/>
</dbReference>
<dbReference type="InterPro" id="IPR049048">
    <property type="entry name" value="REST_helical"/>
</dbReference>
<keyword evidence="7" id="KW-0539">Nucleus</keyword>
<evidence type="ECO:0000256" key="9">
    <source>
        <dbReference type="SAM" id="MobiDB-lite"/>
    </source>
</evidence>
<dbReference type="GO" id="GO:0006357">
    <property type="term" value="P:regulation of transcription by RNA polymerase II"/>
    <property type="evidence" value="ECO:0007669"/>
    <property type="project" value="TreeGrafter"/>
</dbReference>
<evidence type="ECO:0000256" key="3">
    <source>
        <dbReference type="ARBA" id="ARBA00022737"/>
    </source>
</evidence>
<evidence type="ECO:0000259" key="10">
    <source>
        <dbReference type="PROSITE" id="PS51156"/>
    </source>
</evidence>
<dbReference type="PANTHER" id="PTHR16089:SF28">
    <property type="entry name" value="REST COREPRESSOR"/>
    <property type="match status" value="1"/>
</dbReference>
<evidence type="ECO:0000313" key="13">
    <source>
        <dbReference type="Proteomes" id="UP000324832"/>
    </source>
</evidence>
<keyword evidence="5" id="KW-0175">Coiled coil</keyword>
<accession>A0A5E4R3E4</accession>
<dbReference type="Gene3D" id="1.20.58.1880">
    <property type="match status" value="1"/>
</dbReference>
<feature type="region of interest" description="Disordered" evidence="9">
    <location>
        <begin position="393"/>
        <end position="420"/>
    </location>
</feature>
<dbReference type="CDD" id="cd00167">
    <property type="entry name" value="SANT"/>
    <property type="match status" value="1"/>
</dbReference>
<dbReference type="InterPro" id="IPR051066">
    <property type="entry name" value="Trans_reg/Corepressor"/>
</dbReference>
<feature type="region of interest" description="Disordered" evidence="9">
    <location>
        <begin position="480"/>
        <end position="550"/>
    </location>
</feature>
<dbReference type="SMART" id="SM00717">
    <property type="entry name" value="SANT"/>
    <property type="match status" value="2"/>
</dbReference>
<feature type="region of interest" description="Disordered" evidence="9">
    <location>
        <begin position="185"/>
        <end position="248"/>
    </location>
</feature>
<dbReference type="AlphaFoldDB" id="A0A5E4R3E4"/>
<feature type="compositionally biased region" description="Polar residues" evidence="9">
    <location>
        <begin position="485"/>
        <end position="496"/>
    </location>
</feature>
<evidence type="ECO:0000313" key="12">
    <source>
        <dbReference type="EMBL" id="VVD05041.1"/>
    </source>
</evidence>
<feature type="compositionally biased region" description="Basic and acidic residues" evidence="9">
    <location>
        <begin position="194"/>
        <end position="216"/>
    </location>
</feature>
<dbReference type="PANTHER" id="PTHR16089">
    <property type="entry name" value="REST COREPRESSOR COREST PROTEIN-RELATED"/>
    <property type="match status" value="1"/>
</dbReference>
<protein>
    <recommendedName>
        <fullName evidence="14">REST corepressor</fullName>
    </recommendedName>
</protein>
<dbReference type="Pfam" id="PF00249">
    <property type="entry name" value="Myb_DNA-binding"/>
    <property type="match status" value="2"/>
</dbReference>
<evidence type="ECO:0000256" key="5">
    <source>
        <dbReference type="ARBA" id="ARBA00023054"/>
    </source>
</evidence>
<feature type="region of interest" description="Disordered" evidence="9">
    <location>
        <begin position="1"/>
        <end position="40"/>
    </location>
</feature>
<keyword evidence="13" id="KW-1185">Reference proteome</keyword>
<dbReference type="InterPro" id="IPR001005">
    <property type="entry name" value="SANT/Myb"/>
</dbReference>
<dbReference type="SMART" id="SM01189">
    <property type="entry name" value="ELM2"/>
    <property type="match status" value="1"/>
</dbReference>
<dbReference type="SUPFAM" id="SSF46689">
    <property type="entry name" value="Homeodomain-like"/>
    <property type="match status" value="2"/>
</dbReference>
<comment type="subcellular location">
    <subcellularLocation>
        <location evidence="1">Nucleus</location>
    </subcellularLocation>
</comment>
<evidence type="ECO:0008006" key="14">
    <source>
        <dbReference type="Google" id="ProtNLM"/>
    </source>
</evidence>
<dbReference type="PROSITE" id="PS51156">
    <property type="entry name" value="ELM2"/>
    <property type="match status" value="1"/>
</dbReference>
<feature type="domain" description="ELM2" evidence="10">
    <location>
        <begin position="37"/>
        <end position="122"/>
    </location>
</feature>
<dbReference type="PROSITE" id="PS51293">
    <property type="entry name" value="SANT"/>
    <property type="match status" value="2"/>
</dbReference>
<dbReference type="InterPro" id="IPR009057">
    <property type="entry name" value="Homeodomain-like_sf"/>
</dbReference>
<dbReference type="FunFam" id="4.10.1240.50:FF:000002">
    <property type="entry name" value="REST corepressor isoform X1"/>
    <property type="match status" value="1"/>
</dbReference>
<evidence type="ECO:0000256" key="1">
    <source>
        <dbReference type="ARBA" id="ARBA00004123"/>
    </source>
</evidence>
<feature type="compositionally biased region" description="Basic and acidic residues" evidence="9">
    <location>
        <begin position="1"/>
        <end position="12"/>
    </location>
</feature>
<dbReference type="Pfam" id="PF20878">
    <property type="entry name" value="REST_helical"/>
    <property type="match status" value="1"/>
</dbReference>
<dbReference type="FunFam" id="1.10.10.60:FF:000033">
    <property type="entry name" value="REST corepressor 3"/>
    <property type="match status" value="1"/>
</dbReference>
<dbReference type="GO" id="GO:0000118">
    <property type="term" value="C:histone deacetylase complex"/>
    <property type="evidence" value="ECO:0007669"/>
    <property type="project" value="TreeGrafter"/>
</dbReference>
<keyword evidence="6" id="KW-0804">Transcription</keyword>
<keyword evidence="4" id="KW-0805">Transcription regulation</keyword>
<evidence type="ECO:0000259" key="11">
    <source>
        <dbReference type="PROSITE" id="PS51293"/>
    </source>
</evidence>
<dbReference type="Gene3D" id="4.10.1240.50">
    <property type="match status" value="1"/>
</dbReference>
<evidence type="ECO:0000256" key="6">
    <source>
        <dbReference type="ARBA" id="ARBA00023163"/>
    </source>
</evidence>
<dbReference type="Gene3D" id="1.10.10.60">
    <property type="entry name" value="Homeodomain-like"/>
    <property type="match status" value="1"/>
</dbReference>
<dbReference type="FunFam" id="1.20.58.1880:FF:000001">
    <property type="entry name" value="REST corepressor 1"/>
    <property type="match status" value="1"/>
</dbReference>
<keyword evidence="2" id="KW-0678">Repressor</keyword>
<name>A0A5E4R3E4_9NEOP</name>
<dbReference type="EMBL" id="FZQP02006926">
    <property type="protein sequence ID" value="VVD05041.1"/>
    <property type="molecule type" value="Genomic_DNA"/>
</dbReference>
<keyword evidence="3" id="KW-0677">Repeat</keyword>
<dbReference type="InterPro" id="IPR017884">
    <property type="entry name" value="SANT_dom"/>
</dbReference>
<dbReference type="Proteomes" id="UP000324832">
    <property type="component" value="Unassembled WGS sequence"/>
</dbReference>
<feature type="domain" description="SANT" evidence="11">
    <location>
        <begin position="419"/>
        <end position="470"/>
    </location>
</feature>
<gene>
    <name evidence="12" type="ORF">LSINAPIS_LOCUS14664</name>
</gene>
<evidence type="ECO:0000256" key="4">
    <source>
        <dbReference type="ARBA" id="ARBA00023015"/>
    </source>
</evidence>
<dbReference type="GO" id="GO:0003714">
    <property type="term" value="F:transcription corepressor activity"/>
    <property type="evidence" value="ECO:0007669"/>
    <property type="project" value="TreeGrafter"/>
</dbReference>
<proteinExistence type="inferred from homology"/>
<dbReference type="InterPro" id="IPR000949">
    <property type="entry name" value="ELM2_dom"/>
</dbReference>
<evidence type="ECO:0000256" key="2">
    <source>
        <dbReference type="ARBA" id="ARBA00022491"/>
    </source>
</evidence>
<feature type="domain" description="SANT" evidence="11">
    <location>
        <begin position="123"/>
        <end position="174"/>
    </location>
</feature>
<dbReference type="Pfam" id="PF01448">
    <property type="entry name" value="ELM2"/>
    <property type="match status" value="1"/>
</dbReference>